<organism evidence="2 3">
    <name type="scientific">Candidatus Amesbacteria bacterium RIFOXYB1_FULL_44_23</name>
    <dbReference type="NCBI Taxonomy" id="1797263"/>
    <lineage>
        <taxon>Bacteria</taxon>
        <taxon>Candidatus Amesiibacteriota</taxon>
    </lineage>
</organism>
<gene>
    <name evidence="2" type="ORF">A2397_01345</name>
</gene>
<dbReference type="EMBL" id="MEXR01000003">
    <property type="protein sequence ID" value="OGD10602.1"/>
    <property type="molecule type" value="Genomic_DNA"/>
</dbReference>
<evidence type="ECO:0000259" key="1">
    <source>
        <dbReference type="Pfam" id="PF23343"/>
    </source>
</evidence>
<comment type="caution">
    <text evidence="2">The sequence shown here is derived from an EMBL/GenBank/DDBJ whole genome shotgun (WGS) entry which is preliminary data.</text>
</comment>
<dbReference type="AlphaFoldDB" id="A0A1F4ZW47"/>
<dbReference type="InterPro" id="IPR056906">
    <property type="entry name" value="ORF2/G2P_dom"/>
</dbReference>
<evidence type="ECO:0000313" key="3">
    <source>
        <dbReference type="Proteomes" id="UP000176424"/>
    </source>
</evidence>
<dbReference type="Pfam" id="PF23343">
    <property type="entry name" value="REP_ORF2-G2P"/>
    <property type="match status" value="1"/>
</dbReference>
<proteinExistence type="predicted"/>
<protein>
    <recommendedName>
        <fullName evidence="1">Replication-associated protein ORF2/G2P domain-containing protein</fullName>
    </recommendedName>
</protein>
<name>A0A1F4ZW47_9BACT</name>
<feature type="domain" description="Replication-associated protein ORF2/G2P" evidence="1">
    <location>
        <begin position="120"/>
        <end position="230"/>
    </location>
</feature>
<evidence type="ECO:0000313" key="2">
    <source>
        <dbReference type="EMBL" id="OGD10602.1"/>
    </source>
</evidence>
<reference evidence="2 3" key="1">
    <citation type="journal article" date="2016" name="Nat. Commun.">
        <title>Thousands of microbial genomes shed light on interconnected biogeochemical processes in an aquifer system.</title>
        <authorList>
            <person name="Anantharaman K."/>
            <person name="Brown C.T."/>
            <person name="Hug L.A."/>
            <person name="Sharon I."/>
            <person name="Castelle C.J."/>
            <person name="Probst A.J."/>
            <person name="Thomas B.C."/>
            <person name="Singh A."/>
            <person name="Wilkins M.J."/>
            <person name="Karaoz U."/>
            <person name="Brodie E.L."/>
            <person name="Williams K.H."/>
            <person name="Hubbard S.S."/>
            <person name="Banfield J.F."/>
        </authorList>
    </citation>
    <scope>NUCLEOTIDE SEQUENCE [LARGE SCALE GENOMIC DNA]</scope>
</reference>
<sequence length="294" mass="33737">MTNGNGDAPVICTAQENTPPRASGEVLILTNKRTSQHDSSVDAWLSRQKNIGKLTTTRSIPPRFCGQRKYIAVFNKNGKIFFETRVLYCRSWNCPKCQIFKAIQVKHKLHEVIVLNNLNHLLTLTLDPKIIPPEYLSENGNFTHKYITKLFNHFLVTLKRKIHKDIKFVWVIEFQENGNTHLHVVTNKFLPIKVIKRYWVRMGGGHDMSIQLVRSANAMASYLTDYLVKGFKKGTSNNGFRSGEKRYSISQSCKKLNIAVPEKKIIQVDSKTDLNSIFTPDEIDQVYNSLEILK</sequence>
<dbReference type="Proteomes" id="UP000176424">
    <property type="component" value="Unassembled WGS sequence"/>
</dbReference>
<accession>A0A1F4ZW47</accession>